<dbReference type="InterPro" id="IPR047710">
    <property type="entry name" value="Transpos_IS5-like"/>
</dbReference>
<evidence type="ECO:0000259" key="2">
    <source>
        <dbReference type="Pfam" id="PF05598"/>
    </source>
</evidence>
<feature type="domain" description="Transposase DDE" evidence="3">
    <location>
        <begin position="389"/>
        <end position="477"/>
    </location>
</feature>
<dbReference type="EMBL" id="NIHM01000007">
    <property type="protein sequence ID" value="PLT55946.1"/>
    <property type="molecule type" value="Genomic_DNA"/>
</dbReference>
<evidence type="ECO:0000313" key="4">
    <source>
        <dbReference type="EMBL" id="PLT55946.1"/>
    </source>
</evidence>
<evidence type="ECO:0000259" key="3">
    <source>
        <dbReference type="Pfam" id="PF13586"/>
    </source>
</evidence>
<dbReference type="AlphaFoldDB" id="A0A2N5NJD8"/>
<evidence type="ECO:0000256" key="1">
    <source>
        <dbReference type="SAM" id="MobiDB-lite"/>
    </source>
</evidence>
<gene>
    <name evidence="4" type="ORF">CDL18_06780</name>
</gene>
<feature type="region of interest" description="Disordered" evidence="1">
    <location>
        <begin position="161"/>
        <end position="186"/>
    </location>
</feature>
<dbReference type="Pfam" id="PF13586">
    <property type="entry name" value="DDE_Tnp_1_2"/>
    <property type="match status" value="1"/>
</dbReference>
<protein>
    <submittedName>
        <fullName evidence="4">IS5/IS1182 family transposase</fullName>
    </submittedName>
</protein>
<comment type="caution">
    <text evidence="4">The sequence shown here is derived from an EMBL/GenBank/DDBJ whole genome shotgun (WGS) entry which is preliminary data.</text>
</comment>
<proteinExistence type="predicted"/>
<organism evidence="4 5">
    <name type="scientific">Mediterraneibacter gnavus</name>
    <name type="common">Ruminococcus gnavus</name>
    <dbReference type="NCBI Taxonomy" id="33038"/>
    <lineage>
        <taxon>Bacteria</taxon>
        <taxon>Bacillati</taxon>
        <taxon>Bacillota</taxon>
        <taxon>Clostridia</taxon>
        <taxon>Lachnospirales</taxon>
        <taxon>Lachnospiraceae</taxon>
        <taxon>Mediterraneibacter</taxon>
    </lineage>
</organism>
<dbReference type="NCBIfam" id="NF033578">
    <property type="entry name" value="transpos_IS5_1"/>
    <property type="match status" value="1"/>
</dbReference>
<dbReference type="InterPro" id="IPR008490">
    <property type="entry name" value="Transposase_InsH_N"/>
</dbReference>
<sequence length="510" mass="59586">MIARILTKTNRFSCSFLTDSKYKGAKTMYKPIDKLQHSFLDFNQPMGLHMNPDNRWVRLADRIPWDEFEVKYAKLFPSDTGNVAKPLRMALGALIIQTKFQFSDRELVEQIAENPYLQYFIGLPGFREEAPFDASTLVLFRKRISADMLMEVNEYLLAHKEDDKDDHTPPSVGKSGDDGTAKEDTNKGTLTLDATCAPANIRYPQDISLLNEAREKLENMIYCFCKCYGLKLPRRYRKRARKEYLAFAKSRKHTAKKIRSALRRQLGYVKRDLGYLEQFMSDGYAMTGKDIGLYLTIIRLYEQQQYMYDNRIHSVEHRIVSISQPWLRPIVRGKVKAPVEFGAKFDLGLDSEGYGRLEKISFEAYNESTCLIEAIERFKERTGYYPERVLADQIYRTRENRSYCKEHGIRLSGPKLGRPSATAKVDKKQEYQDNTDRIEVERTFSLSKRCYGMSCITTKLEETQFTSIALSVFVTNLFRIQRRILCALLHLFRFWYDRNRYKSWKLQIAA</sequence>
<feature type="compositionally biased region" description="Basic and acidic residues" evidence="1">
    <location>
        <begin position="175"/>
        <end position="186"/>
    </location>
</feature>
<name>A0A2N5NJD8_MEDGN</name>
<feature type="domain" description="Transposase InsH N-terminal" evidence="2">
    <location>
        <begin position="52"/>
        <end position="143"/>
    </location>
</feature>
<dbReference type="InterPro" id="IPR025668">
    <property type="entry name" value="Tnp_DDE_dom"/>
</dbReference>
<dbReference type="Pfam" id="PF05598">
    <property type="entry name" value="DUF772"/>
    <property type="match status" value="1"/>
</dbReference>
<dbReference type="PANTHER" id="PTHR33803:SF3">
    <property type="entry name" value="BLL1974 PROTEIN"/>
    <property type="match status" value="1"/>
</dbReference>
<dbReference type="Proteomes" id="UP000234849">
    <property type="component" value="Unassembled WGS sequence"/>
</dbReference>
<accession>A0A2N5NJD8</accession>
<reference evidence="4 5" key="1">
    <citation type="journal article" date="2017" name="Genome Med.">
        <title>A novel Ruminococcus gnavus clade enriched in inflammatory bowel disease patients.</title>
        <authorList>
            <person name="Hall A.B."/>
            <person name="Yassour M."/>
            <person name="Sauk J."/>
            <person name="Garner A."/>
            <person name="Jiang X."/>
            <person name="Arthur T."/>
            <person name="Lagoudas G.K."/>
            <person name="Vatanen T."/>
            <person name="Fornelos N."/>
            <person name="Wilson R."/>
            <person name="Bertha M."/>
            <person name="Cohen M."/>
            <person name="Garber J."/>
            <person name="Khalili H."/>
            <person name="Gevers D."/>
            <person name="Ananthakrishnan A.N."/>
            <person name="Kugathasan S."/>
            <person name="Lander E.S."/>
            <person name="Blainey P."/>
            <person name="Vlamakis H."/>
            <person name="Xavier R.J."/>
            <person name="Huttenhower C."/>
        </authorList>
    </citation>
    <scope>NUCLEOTIDE SEQUENCE [LARGE SCALE GENOMIC DNA]</scope>
    <source>
        <strain evidence="4 5">RJX1118</strain>
    </source>
</reference>
<dbReference type="PANTHER" id="PTHR33803">
    <property type="entry name" value="IS1478 TRANSPOSASE"/>
    <property type="match status" value="1"/>
</dbReference>
<evidence type="ECO:0000313" key="5">
    <source>
        <dbReference type="Proteomes" id="UP000234849"/>
    </source>
</evidence>